<proteinExistence type="predicted"/>
<organism evidence="2 3">
    <name type="scientific">Tritrichomonas musculus</name>
    <dbReference type="NCBI Taxonomy" id="1915356"/>
    <lineage>
        <taxon>Eukaryota</taxon>
        <taxon>Metamonada</taxon>
        <taxon>Parabasalia</taxon>
        <taxon>Tritrichomonadida</taxon>
        <taxon>Tritrichomonadidae</taxon>
        <taxon>Tritrichomonas</taxon>
    </lineage>
</organism>
<comment type="caution">
    <text evidence="2">The sequence shown here is derived from an EMBL/GenBank/DDBJ whole genome shotgun (WGS) entry which is preliminary data.</text>
</comment>
<feature type="compositionally biased region" description="Polar residues" evidence="1">
    <location>
        <begin position="177"/>
        <end position="192"/>
    </location>
</feature>
<evidence type="ECO:0000313" key="3">
    <source>
        <dbReference type="Proteomes" id="UP001470230"/>
    </source>
</evidence>
<name>A0ABR2L9H6_9EUKA</name>
<dbReference type="EMBL" id="JAPFFF010000001">
    <property type="protein sequence ID" value="KAK8899631.1"/>
    <property type="molecule type" value="Genomic_DNA"/>
</dbReference>
<keyword evidence="3" id="KW-1185">Reference proteome</keyword>
<accession>A0ABR2L9H6</accession>
<feature type="compositionally biased region" description="Basic and acidic residues" evidence="1">
    <location>
        <begin position="217"/>
        <end position="235"/>
    </location>
</feature>
<feature type="compositionally biased region" description="Low complexity" evidence="1">
    <location>
        <begin position="287"/>
        <end position="340"/>
    </location>
</feature>
<protein>
    <submittedName>
        <fullName evidence="2">Uncharacterized protein</fullName>
    </submittedName>
</protein>
<feature type="region of interest" description="Disordered" evidence="1">
    <location>
        <begin position="177"/>
        <end position="243"/>
    </location>
</feature>
<feature type="compositionally biased region" description="Low complexity" evidence="1">
    <location>
        <begin position="361"/>
        <end position="381"/>
    </location>
</feature>
<feature type="compositionally biased region" description="Basic residues" evidence="1">
    <location>
        <begin position="205"/>
        <end position="216"/>
    </location>
</feature>
<evidence type="ECO:0000256" key="1">
    <source>
        <dbReference type="SAM" id="MobiDB-lite"/>
    </source>
</evidence>
<gene>
    <name evidence="2" type="ORF">M9Y10_001948</name>
</gene>
<dbReference type="Proteomes" id="UP001470230">
    <property type="component" value="Unassembled WGS sequence"/>
</dbReference>
<sequence>MSDKPSQLNQKVVYVRVTKMYLPQSNPNVSRNLFQQIQPGYSGVISPLIPIQMLDMYSSSAILAFRFYDQKKSNITFIVTELTQVGENEVCRLCLPLSWFPHGYVVHHYFPFITRTPQNGKPFIELDVHIADVQTTPFSAYYGTLTVIPTWIPPPQMTAGATVLLTTPIKIQNSPIPYEQTNQKSTNQQNPAQPKPHNISTKENKQHKKKEKHKNKNKDDQTKLLNKNDHQKETSSDDDIGEDSEIQLDDLDDILNDESLNQVPPPVLDPSQITTEEEQESKKAMTQQPQQPQQQFQQQQQSQRPQQQLQQPQQQFQQPQQHQQPQQQFQQQQQQLQPQQRIPPNSQHQKIRYPPFPPFPNQVSTNQQSQQQPLQNNDETK</sequence>
<reference evidence="2 3" key="1">
    <citation type="submission" date="2024-04" db="EMBL/GenBank/DDBJ databases">
        <title>Tritrichomonas musculus Genome.</title>
        <authorList>
            <person name="Alves-Ferreira E."/>
            <person name="Grigg M."/>
            <person name="Lorenzi H."/>
            <person name="Galac M."/>
        </authorList>
    </citation>
    <scope>NUCLEOTIDE SEQUENCE [LARGE SCALE GENOMIC DNA]</scope>
    <source>
        <strain evidence="2 3">EAF2021</strain>
    </source>
</reference>
<evidence type="ECO:0000313" key="2">
    <source>
        <dbReference type="EMBL" id="KAK8899631.1"/>
    </source>
</evidence>
<feature type="region of interest" description="Disordered" evidence="1">
    <location>
        <begin position="257"/>
        <end position="381"/>
    </location>
</feature>